<protein>
    <recommendedName>
        <fullName evidence="4">Olfactory receptor</fullName>
    </recommendedName>
</protein>
<comment type="caution">
    <text evidence="2">The sequence shown here is derived from an EMBL/GenBank/DDBJ whole genome shotgun (WGS) entry which is preliminary data.</text>
</comment>
<dbReference type="EMBL" id="JAHXZJ010000374">
    <property type="protein sequence ID" value="KAH0560864.1"/>
    <property type="molecule type" value="Genomic_DNA"/>
</dbReference>
<keyword evidence="1" id="KW-0812">Transmembrane</keyword>
<organism evidence="2 3">
    <name type="scientific">Cotesia glomerata</name>
    <name type="common">Lepidopteran parasitic wasp</name>
    <name type="synonym">Apanteles glomeratus</name>
    <dbReference type="NCBI Taxonomy" id="32391"/>
    <lineage>
        <taxon>Eukaryota</taxon>
        <taxon>Metazoa</taxon>
        <taxon>Ecdysozoa</taxon>
        <taxon>Arthropoda</taxon>
        <taxon>Hexapoda</taxon>
        <taxon>Insecta</taxon>
        <taxon>Pterygota</taxon>
        <taxon>Neoptera</taxon>
        <taxon>Endopterygota</taxon>
        <taxon>Hymenoptera</taxon>
        <taxon>Apocrita</taxon>
        <taxon>Ichneumonoidea</taxon>
        <taxon>Braconidae</taxon>
        <taxon>Microgastrinae</taxon>
        <taxon>Cotesia</taxon>
    </lineage>
</organism>
<accession>A0AAV7IZH1</accession>
<keyword evidence="1" id="KW-1133">Transmembrane helix</keyword>
<dbReference type="AlphaFoldDB" id="A0AAV7IZH1"/>
<gene>
    <name evidence="2" type="ORF">KQX54_009500</name>
</gene>
<feature type="transmembrane region" description="Helical" evidence="1">
    <location>
        <begin position="84"/>
        <end position="101"/>
    </location>
</feature>
<feature type="transmembrane region" description="Helical" evidence="1">
    <location>
        <begin position="12"/>
        <end position="35"/>
    </location>
</feature>
<evidence type="ECO:0008006" key="4">
    <source>
        <dbReference type="Google" id="ProtNLM"/>
    </source>
</evidence>
<evidence type="ECO:0000256" key="1">
    <source>
        <dbReference type="SAM" id="Phobius"/>
    </source>
</evidence>
<dbReference type="Proteomes" id="UP000826195">
    <property type="component" value="Unassembled WGS sequence"/>
</dbReference>
<keyword evidence="3" id="KW-1185">Reference proteome</keyword>
<feature type="transmembrane region" description="Helical" evidence="1">
    <location>
        <begin position="42"/>
        <end position="64"/>
    </location>
</feature>
<proteinExistence type="predicted"/>
<keyword evidence="1" id="KW-0472">Membrane</keyword>
<evidence type="ECO:0000313" key="2">
    <source>
        <dbReference type="EMBL" id="KAH0560864.1"/>
    </source>
</evidence>
<reference evidence="2 3" key="1">
    <citation type="journal article" date="2021" name="J. Hered.">
        <title>A chromosome-level genome assembly of the parasitoid wasp, Cotesia glomerata (Hymenoptera: Braconidae).</title>
        <authorList>
            <person name="Pinto B.J."/>
            <person name="Weis J.J."/>
            <person name="Gamble T."/>
            <person name="Ode P.J."/>
            <person name="Paul R."/>
            <person name="Zaspel J.M."/>
        </authorList>
    </citation>
    <scope>NUCLEOTIDE SEQUENCE [LARGE SCALE GENOMIC DNA]</scope>
    <source>
        <strain evidence="2">CgM1</strain>
    </source>
</reference>
<evidence type="ECO:0000313" key="3">
    <source>
        <dbReference type="Proteomes" id="UP000826195"/>
    </source>
</evidence>
<name>A0AAV7IZH1_COTGL</name>
<sequence>MGFGWFSSLPSYFTLSLVISSLMVGMLRFLLIIALDTYQGALTMFLIVLFLNLCSISKFELLAVPHSCMPESLDFLPSSQCSCLVFNSNSFLLVFMCLAQVRRLSRCKPRYLTSLVAGRDSPYSVTGGQSPLLVVKVIWTDIVGLDFSLQFSIHDCTCLSPFCSSSEAVVGSVSAAIIAVSSAKVAVVACSSTGRSAVNRVYRNGPRTLLCGTPV</sequence>